<organism evidence="2 3">
    <name type="scientific">Panthera pardus</name>
    <name type="common">Leopard</name>
    <name type="synonym">Felis pardus</name>
    <dbReference type="NCBI Taxonomy" id="9691"/>
    <lineage>
        <taxon>Eukaryota</taxon>
        <taxon>Metazoa</taxon>
        <taxon>Chordata</taxon>
        <taxon>Craniata</taxon>
        <taxon>Vertebrata</taxon>
        <taxon>Euteleostomi</taxon>
        <taxon>Mammalia</taxon>
        <taxon>Eutheria</taxon>
        <taxon>Laurasiatheria</taxon>
        <taxon>Carnivora</taxon>
        <taxon>Feliformia</taxon>
        <taxon>Felidae</taxon>
        <taxon>Pantherinae</taxon>
        <taxon>Panthera</taxon>
    </lineage>
</organism>
<protein>
    <submittedName>
        <fullName evidence="3">Ankyrin repeat domain-containing protein 26-like</fullName>
    </submittedName>
</protein>
<feature type="region of interest" description="Disordered" evidence="1">
    <location>
        <begin position="1"/>
        <end position="34"/>
    </location>
</feature>
<dbReference type="AlphaFoldDB" id="A0A9W2VJS3"/>
<dbReference type="GeneID" id="109261502"/>
<evidence type="ECO:0000313" key="3">
    <source>
        <dbReference type="RefSeq" id="XP_053758870.1"/>
    </source>
</evidence>
<evidence type="ECO:0000313" key="2">
    <source>
        <dbReference type="Proteomes" id="UP001165780"/>
    </source>
</evidence>
<proteinExistence type="predicted"/>
<keyword evidence="2" id="KW-1185">Reference proteome</keyword>
<feature type="compositionally biased region" description="Basic and acidic residues" evidence="1">
    <location>
        <begin position="54"/>
        <end position="67"/>
    </location>
</feature>
<evidence type="ECO:0000256" key="1">
    <source>
        <dbReference type="SAM" id="MobiDB-lite"/>
    </source>
</evidence>
<reference evidence="3" key="1">
    <citation type="submission" date="2025-08" db="UniProtKB">
        <authorList>
            <consortium name="RefSeq"/>
        </authorList>
    </citation>
    <scope>IDENTIFICATION</scope>
    <source>
        <tissue evidence="3">Whole blood</tissue>
    </source>
</reference>
<sequence length="184" mass="19820">MTQSGPRTQRAWPWSPEPRLSGSRARERAPASSAWLTGCPLILSRRGGHSTEAAVHRPEGGGDKNAEEDSITSTEVKTQILGQINSECQRLSDKPGPDDSWPTSASQDFDFGTKEGTAKSAMEAKEDGVGIIENVPPEQTVNDSLTSAGGVHEIYRSDMMSALELGEEEDVESPSLPEVLSSYF</sequence>
<dbReference type="Proteomes" id="UP001165780">
    <property type="component" value="Unplaced"/>
</dbReference>
<feature type="region of interest" description="Disordered" evidence="1">
    <location>
        <begin position="47"/>
        <end position="73"/>
    </location>
</feature>
<dbReference type="RefSeq" id="XP_053758870.1">
    <property type="nucleotide sequence ID" value="XM_053902895.1"/>
</dbReference>
<name>A0A9W2VJS3_PANPR</name>
<feature type="region of interest" description="Disordered" evidence="1">
    <location>
        <begin position="89"/>
        <end position="112"/>
    </location>
</feature>
<gene>
    <name evidence="3" type="primary">LOC109261502</name>
</gene>
<accession>A0A9W2VJS3</accession>